<feature type="compositionally biased region" description="Basic and acidic residues" evidence="4">
    <location>
        <begin position="566"/>
        <end position="578"/>
    </location>
</feature>
<feature type="compositionally biased region" description="Polar residues" evidence="4">
    <location>
        <begin position="99"/>
        <end position="110"/>
    </location>
</feature>
<feature type="compositionally biased region" description="Pro residues" evidence="4">
    <location>
        <begin position="1121"/>
        <end position="1130"/>
    </location>
</feature>
<protein>
    <submittedName>
        <fullName evidence="7">Homeobox domain-containing protein</fullName>
    </submittedName>
</protein>
<dbReference type="CDD" id="cd01763">
    <property type="entry name" value="Ubl_SUMO_like"/>
    <property type="match status" value="1"/>
</dbReference>
<keyword evidence="2 3" id="KW-0371">Homeobox</keyword>
<dbReference type="Pfam" id="PF00046">
    <property type="entry name" value="Homeodomain"/>
    <property type="match status" value="1"/>
</dbReference>
<dbReference type="InterPro" id="IPR029071">
    <property type="entry name" value="Ubiquitin-like_domsf"/>
</dbReference>
<keyword evidence="2 3" id="KW-0539">Nucleus</keyword>
<evidence type="ECO:0000256" key="3">
    <source>
        <dbReference type="RuleBase" id="RU000682"/>
    </source>
</evidence>
<keyword evidence="6" id="KW-1185">Reference proteome</keyword>
<comment type="subcellular location">
    <subcellularLocation>
        <location evidence="1 2 3">Nucleus</location>
    </subcellularLocation>
</comment>
<feature type="region of interest" description="Disordered" evidence="4">
    <location>
        <begin position="1091"/>
        <end position="1145"/>
    </location>
</feature>
<dbReference type="GO" id="GO:0005634">
    <property type="term" value="C:nucleus"/>
    <property type="evidence" value="ECO:0007669"/>
    <property type="project" value="UniProtKB-SubCell"/>
</dbReference>
<proteinExistence type="predicted"/>
<accession>A0A914VQQ8</accession>
<feature type="compositionally biased region" description="Basic and acidic residues" evidence="4">
    <location>
        <begin position="587"/>
        <end position="597"/>
    </location>
</feature>
<name>A0A914VQQ8_9BILA</name>
<feature type="compositionally biased region" description="Low complexity" evidence="4">
    <location>
        <begin position="672"/>
        <end position="687"/>
    </location>
</feature>
<organism evidence="6 7">
    <name type="scientific">Plectus sambesii</name>
    <dbReference type="NCBI Taxonomy" id="2011161"/>
    <lineage>
        <taxon>Eukaryota</taxon>
        <taxon>Metazoa</taxon>
        <taxon>Ecdysozoa</taxon>
        <taxon>Nematoda</taxon>
        <taxon>Chromadorea</taxon>
        <taxon>Plectida</taxon>
        <taxon>Plectina</taxon>
        <taxon>Plectoidea</taxon>
        <taxon>Plectidae</taxon>
        <taxon>Plectus</taxon>
    </lineage>
</organism>
<evidence type="ECO:0000313" key="6">
    <source>
        <dbReference type="Proteomes" id="UP000887566"/>
    </source>
</evidence>
<feature type="region of interest" description="Disordered" evidence="4">
    <location>
        <begin position="665"/>
        <end position="767"/>
    </location>
</feature>
<dbReference type="PROSITE" id="PS50071">
    <property type="entry name" value="HOMEOBOX_2"/>
    <property type="match status" value="1"/>
</dbReference>
<dbReference type="SUPFAM" id="SSF46689">
    <property type="entry name" value="Homeodomain-like"/>
    <property type="match status" value="1"/>
</dbReference>
<dbReference type="InterPro" id="IPR001356">
    <property type="entry name" value="HD"/>
</dbReference>
<keyword evidence="2 3" id="KW-0238">DNA-binding</keyword>
<feature type="compositionally biased region" description="Basic and acidic residues" evidence="4">
    <location>
        <begin position="735"/>
        <end position="758"/>
    </location>
</feature>
<dbReference type="InterPro" id="IPR009057">
    <property type="entry name" value="Homeodomain-like_sf"/>
</dbReference>
<dbReference type="CDD" id="cd00086">
    <property type="entry name" value="homeodomain"/>
    <property type="match status" value="1"/>
</dbReference>
<dbReference type="Proteomes" id="UP000887566">
    <property type="component" value="Unplaced"/>
</dbReference>
<evidence type="ECO:0000256" key="2">
    <source>
        <dbReference type="PROSITE-ProRule" id="PRU00108"/>
    </source>
</evidence>
<dbReference type="SUPFAM" id="SSF54236">
    <property type="entry name" value="Ubiquitin-like"/>
    <property type="match status" value="1"/>
</dbReference>
<dbReference type="Gene3D" id="3.10.20.90">
    <property type="entry name" value="Phosphatidylinositol 3-kinase Catalytic Subunit, Chain A, domain 1"/>
    <property type="match status" value="1"/>
</dbReference>
<feature type="region of interest" description="Disordered" evidence="4">
    <location>
        <begin position="68"/>
        <end position="117"/>
    </location>
</feature>
<dbReference type="WBParaSite" id="PSAMB.scaffold236size62952.g3689.t1">
    <property type="protein sequence ID" value="PSAMB.scaffold236size62952.g3689.t1"/>
    <property type="gene ID" value="PSAMB.scaffold236size62952.g3689"/>
</dbReference>
<feature type="compositionally biased region" description="Basic and acidic residues" evidence="4">
    <location>
        <begin position="618"/>
        <end position="628"/>
    </location>
</feature>
<evidence type="ECO:0000313" key="7">
    <source>
        <dbReference type="WBParaSite" id="PSAMB.scaffold236size62952.g3689.t1"/>
    </source>
</evidence>
<feature type="compositionally biased region" description="Basic and acidic residues" evidence="4">
    <location>
        <begin position="68"/>
        <end position="81"/>
    </location>
</feature>
<evidence type="ECO:0000256" key="1">
    <source>
        <dbReference type="ARBA" id="ARBA00004123"/>
    </source>
</evidence>
<reference evidence="7" key="1">
    <citation type="submission" date="2022-11" db="UniProtKB">
        <authorList>
            <consortium name="WormBaseParasite"/>
        </authorList>
    </citation>
    <scope>IDENTIFICATION</scope>
</reference>
<dbReference type="GO" id="GO:0003677">
    <property type="term" value="F:DNA binding"/>
    <property type="evidence" value="ECO:0007669"/>
    <property type="project" value="UniProtKB-UniRule"/>
</dbReference>
<evidence type="ECO:0000256" key="4">
    <source>
        <dbReference type="SAM" id="MobiDB-lite"/>
    </source>
</evidence>
<sequence length="1145" mass="130028">MATPGRKVKRRARFEPEQYGVLEREFARDAAPTYEKCVWIAKELGFTTERDIHRVKIWFINRRQKDRKSCESDGQGRKASDQRSFVKRGRPRRLPTAMEASTPTVSSITHPQREATDDEPLLVQVVSRDGLRRSFRGKVTKSFLNLKRQYAAMRQVSESQLLFVYKGRIVGDDDTPAILDRRAYNEVVTQIDVYFLEQSVRNANLPVSAPPYQPQTEPITPVEPNMLAKNLFEKPNRENGPATVFQDLFRKSEYLFGDDDVMVGSMSSSGQMVMPPRWSNGFVSRDLILRDDWEDEMNDTSTPKCSDEFFRDQSSLHGGRMWNFAALIEYIKSADAGFIPIEGDIKVEDAAVVSDAGVEEMTLNGVSIGAKEKATDIFGTTNSTVIQASWPFVDDVCDESQYFQLSSPSAAFIKAEEADVHMNYNQRMSGKWDLAALREYLNASDGCVTDASPAILSKGILAPVKVRTSSLTGASGDCSGQPKDRRSVRFCEVVDVYPIPLREESTLCRINREHAKRATAMVESADGIRKSADAGVKSAYLKPGMEEFVKQRLERVGSSDDSPEEGELRESSLAKKSEAIAGTSAPNDRRTPEERKSSQIPYSPLEIFDRNLKKRARVSSESDTDHARQPAKKKAKRAVDGEQKWPGVVDSKQAMQEMLDKHCSIGKSGEYSHSNMHSHSQSQSQSHLSRRGSSDDRRTAHSLSHPLSKKTAEGAKPSSVSAHMRPVLSHRRPLTLREAERQRIHQNREKEREKERSANRQQAHKRLPPSLMQFEKAMREKRMAEDTARRGFFRLPSCCRLPPSLMQFEKAMREKRMAEDTARRGFFRLQYEMVAGANRSRDDRQDTNHFGAHSLQKVTPLVEVNEKEPWTMKDRYHTSVKRIYESEKPTIDPFLPVVRVYIDGEDSEMLMTHRLFRNLTVKSFKVARQAGLVEVENERRMFPERPDGDKSCRFKYRSRCMQFKPSDDRSRREPATDKRHLTEWNRRKVARIYDKQIDEDQNVGADADCFLKNVMSVLLHIPHSPFGDIPQSKNDMMRGVQQTVYAKKMKATGYERFLSVTLPLRGKAHHLHELAPPPPKADIETNADAGAGEELSGYDGPWTDSPWSECLPPLPDEQHPDLPPPPPPPSSIAQEERYCPLPGEL</sequence>
<evidence type="ECO:0000259" key="5">
    <source>
        <dbReference type="PROSITE" id="PS50071"/>
    </source>
</evidence>
<feature type="region of interest" description="Disordered" evidence="4">
    <location>
        <begin position="554"/>
        <end position="646"/>
    </location>
</feature>
<feature type="domain" description="Homeobox" evidence="5">
    <location>
        <begin position="5"/>
        <end position="69"/>
    </location>
</feature>
<dbReference type="Gene3D" id="1.10.10.60">
    <property type="entry name" value="Homeodomain-like"/>
    <property type="match status" value="1"/>
</dbReference>
<dbReference type="AlphaFoldDB" id="A0A914VQQ8"/>
<feature type="DNA-binding region" description="Homeobox" evidence="2">
    <location>
        <begin position="7"/>
        <end position="70"/>
    </location>
</feature>
<dbReference type="SMART" id="SM00389">
    <property type="entry name" value="HOX"/>
    <property type="match status" value="1"/>
</dbReference>